<dbReference type="InterPro" id="IPR046836">
    <property type="entry name" value="RHS_C"/>
</dbReference>
<dbReference type="AlphaFoldDB" id="K2NV78"/>
<sequence length="361" mass="40712">MMRCLKGGVCVNKMKLNDFLTMELDSKDAMDANRDVLLEAFFKHSEKYICDAGVLREIQASDRYVRMERALRDEMDMEEDVHMFYDNGVDNLLTWLAAAAAAVVKASVHEVTGMFLDAAAEEARDPTTTSAPRYLEGLYESVYNARRHHVVELPGGEGTGMDVREGEPPQSWTYKAVGDSLEKDDGVEQSGAAPPRLMVLTSDKGWPYSWKWKENKKNCDCYVSCEVDRVWRIVSSDLTEWLSTHRGTDFTPERRVLIETPGIGRSMAAGSYLLYQLLHYDVEKLQVVVHCFGETAYVFDKTAQTVTQYEGAITSKSVLYYLWDCGMKGYIIYDVAKKGTSPDTDFAPVSGWGMIVLSPQR</sequence>
<dbReference type="OrthoDB" id="251987at2759"/>
<dbReference type="Pfam" id="PF24466">
    <property type="entry name" value="DUF7578"/>
    <property type="match status" value="1"/>
</dbReference>
<evidence type="ECO:0000259" key="2">
    <source>
        <dbReference type="Pfam" id="PF20445"/>
    </source>
</evidence>
<evidence type="ECO:0000259" key="3">
    <source>
        <dbReference type="Pfam" id="PF24466"/>
    </source>
</evidence>
<dbReference type="InterPro" id="IPR006518">
    <property type="entry name" value="Trypano_RHS"/>
</dbReference>
<dbReference type="Proteomes" id="UP000007350">
    <property type="component" value="Unassembled WGS sequence"/>
</dbReference>
<proteinExistence type="predicted"/>
<comment type="caution">
    <text evidence="4">The sequence shown here is derived from an EMBL/GenBank/DDBJ whole genome shotgun (WGS) entry which is preliminary data.</text>
</comment>
<dbReference type="NCBIfam" id="TIGR01631">
    <property type="entry name" value="Trypano_RHS"/>
    <property type="match status" value="1"/>
</dbReference>
<evidence type="ECO:0000259" key="1">
    <source>
        <dbReference type="Pfam" id="PF07999"/>
    </source>
</evidence>
<dbReference type="InterPro" id="IPR056000">
    <property type="entry name" value="DUF7578"/>
</dbReference>
<dbReference type="Pfam" id="PF20445">
    <property type="entry name" value="RHS_N"/>
    <property type="match status" value="1"/>
</dbReference>
<dbReference type="InterPro" id="IPR046835">
    <property type="entry name" value="RHS_N"/>
</dbReference>
<evidence type="ECO:0000313" key="5">
    <source>
        <dbReference type="Proteomes" id="UP000007350"/>
    </source>
</evidence>
<keyword evidence="5" id="KW-1185">Reference proteome</keyword>
<protein>
    <submittedName>
        <fullName evidence="4">Retrotransposon hot spot (RHS) protein, putative</fullName>
    </submittedName>
</protein>
<gene>
    <name evidence="4" type="ORF">MOQ_000898</name>
</gene>
<reference evidence="4 5" key="1">
    <citation type="journal article" date="2012" name="BMC Genomics">
        <title>Comparative genomic analysis of human infective Trypanosoma cruzi lineages with the bat-restricted subspecies T. cruzi marinkellei.</title>
        <authorList>
            <person name="Franzen O."/>
            <person name="Talavera-Lopez C."/>
            <person name="Ochaya S."/>
            <person name="Butler C.E."/>
            <person name="Messenger L.A."/>
            <person name="Lewis M.D."/>
            <person name="Llewellyn M.S."/>
            <person name="Marinkelle C.J."/>
            <person name="Tyler K.M."/>
            <person name="Miles M.A."/>
            <person name="Andersson B."/>
        </authorList>
    </citation>
    <scope>NUCLEOTIDE SEQUENCE [LARGE SCALE GENOMIC DNA]</scope>
    <source>
        <strain evidence="4 5">B7</strain>
    </source>
</reference>
<feature type="domain" description="DUF7578" evidence="3">
    <location>
        <begin position="10"/>
        <end position="74"/>
    </location>
</feature>
<organism evidence="4 5">
    <name type="scientific">Trypanosoma cruzi marinkellei</name>
    <dbReference type="NCBI Taxonomy" id="85056"/>
    <lineage>
        <taxon>Eukaryota</taxon>
        <taxon>Discoba</taxon>
        <taxon>Euglenozoa</taxon>
        <taxon>Kinetoplastea</taxon>
        <taxon>Metakinetoplastina</taxon>
        <taxon>Trypanosomatida</taxon>
        <taxon>Trypanosomatidae</taxon>
        <taxon>Trypanosoma</taxon>
        <taxon>Schizotrypanum</taxon>
    </lineage>
</organism>
<feature type="domain" description="Retrotransposon hot spot protein N-terminal" evidence="2">
    <location>
        <begin position="139"/>
        <end position="252"/>
    </location>
</feature>
<dbReference type="Pfam" id="PF07999">
    <property type="entry name" value="RHSP"/>
    <property type="match status" value="1"/>
</dbReference>
<evidence type="ECO:0000313" key="4">
    <source>
        <dbReference type="EMBL" id="EKF38886.1"/>
    </source>
</evidence>
<dbReference type="EMBL" id="AHKC01003906">
    <property type="protein sequence ID" value="EKF38886.1"/>
    <property type="molecule type" value="Genomic_DNA"/>
</dbReference>
<feature type="domain" description="Retrotransposon hot spot protein,C-terminal" evidence="1">
    <location>
        <begin position="256"/>
        <end position="358"/>
    </location>
</feature>
<name>K2NV78_TRYCR</name>
<accession>K2NV78</accession>